<dbReference type="SUPFAM" id="SSF53474">
    <property type="entry name" value="alpha/beta-Hydrolases"/>
    <property type="match status" value="1"/>
</dbReference>
<feature type="signal peptide" evidence="6">
    <location>
        <begin position="1"/>
        <end position="17"/>
    </location>
</feature>
<comment type="similarity">
    <text evidence="2 5">Belongs to the AB hydrolase superfamily. Lipase family.</text>
</comment>
<dbReference type="GO" id="GO:0016042">
    <property type="term" value="P:lipid catabolic process"/>
    <property type="evidence" value="ECO:0007669"/>
    <property type="project" value="TreeGrafter"/>
</dbReference>
<dbReference type="InterPro" id="IPR013818">
    <property type="entry name" value="Lipase"/>
</dbReference>
<evidence type="ECO:0000256" key="2">
    <source>
        <dbReference type="ARBA" id="ARBA00010701"/>
    </source>
</evidence>
<dbReference type="CDD" id="cd00707">
    <property type="entry name" value="Pancreat_lipase_like"/>
    <property type="match status" value="1"/>
</dbReference>
<comment type="caution">
    <text evidence="8">The sequence shown here is derived from an EMBL/GenBank/DDBJ whole genome shotgun (WGS) entry which is preliminary data.</text>
</comment>
<evidence type="ECO:0000313" key="8">
    <source>
        <dbReference type="EMBL" id="KAL0269324.1"/>
    </source>
</evidence>
<feature type="chain" id="PRO_5043991159" description="Lipase domain-containing protein" evidence="6">
    <location>
        <begin position="18"/>
        <end position="445"/>
    </location>
</feature>
<keyword evidence="6" id="KW-0732">Signal</keyword>
<comment type="subcellular location">
    <subcellularLocation>
        <location evidence="1">Secreted</location>
    </subcellularLocation>
</comment>
<reference evidence="8" key="1">
    <citation type="journal article" date="2024" name="Gigascience">
        <title>Chromosome-level genome of the poultry shaft louse Menopon gallinae provides insight into the host-switching and adaptive evolution of parasitic lice.</title>
        <authorList>
            <person name="Xu Y."/>
            <person name="Ma L."/>
            <person name="Liu S."/>
            <person name="Liang Y."/>
            <person name="Liu Q."/>
            <person name="He Z."/>
            <person name="Tian L."/>
            <person name="Duan Y."/>
            <person name="Cai W."/>
            <person name="Li H."/>
            <person name="Song F."/>
        </authorList>
    </citation>
    <scope>NUCLEOTIDE SEQUENCE</scope>
    <source>
        <strain evidence="8">Cailab_2023a</strain>
    </source>
</reference>
<evidence type="ECO:0000256" key="3">
    <source>
        <dbReference type="ARBA" id="ARBA00022525"/>
    </source>
</evidence>
<dbReference type="EMBL" id="JARGDH010000004">
    <property type="protein sequence ID" value="KAL0269324.1"/>
    <property type="molecule type" value="Genomic_DNA"/>
</dbReference>
<dbReference type="InterPro" id="IPR033906">
    <property type="entry name" value="Lipase_N"/>
</dbReference>
<keyword evidence="4" id="KW-1015">Disulfide bond</keyword>
<gene>
    <name evidence="8" type="ORF">PYX00_007103</name>
</gene>
<evidence type="ECO:0000256" key="1">
    <source>
        <dbReference type="ARBA" id="ARBA00004613"/>
    </source>
</evidence>
<dbReference type="InterPro" id="IPR000734">
    <property type="entry name" value="TAG_lipase"/>
</dbReference>
<dbReference type="InterPro" id="IPR002331">
    <property type="entry name" value="Lipase_panc"/>
</dbReference>
<evidence type="ECO:0000259" key="7">
    <source>
        <dbReference type="Pfam" id="PF00151"/>
    </source>
</evidence>
<evidence type="ECO:0000256" key="6">
    <source>
        <dbReference type="SAM" id="SignalP"/>
    </source>
</evidence>
<dbReference type="GO" id="GO:0004806">
    <property type="term" value="F:triacylglycerol lipase activity"/>
    <property type="evidence" value="ECO:0007669"/>
    <property type="project" value="InterPro"/>
</dbReference>
<keyword evidence="3" id="KW-0964">Secreted</keyword>
<feature type="domain" description="Lipase" evidence="7">
    <location>
        <begin position="47"/>
        <end position="330"/>
    </location>
</feature>
<dbReference type="AlphaFoldDB" id="A0AAW2HHF2"/>
<dbReference type="PRINTS" id="PR00821">
    <property type="entry name" value="TAGLIPASE"/>
</dbReference>
<accession>A0AAW2HHF2</accession>
<dbReference type="InterPro" id="IPR029058">
    <property type="entry name" value="AB_hydrolase_fold"/>
</dbReference>
<evidence type="ECO:0000256" key="5">
    <source>
        <dbReference type="RuleBase" id="RU004262"/>
    </source>
</evidence>
<evidence type="ECO:0000256" key="4">
    <source>
        <dbReference type="ARBA" id="ARBA00023157"/>
    </source>
</evidence>
<protein>
    <recommendedName>
        <fullName evidence="7">Lipase domain-containing protein</fullName>
    </recommendedName>
</protein>
<dbReference type="PANTHER" id="PTHR11610">
    <property type="entry name" value="LIPASE"/>
    <property type="match status" value="1"/>
</dbReference>
<dbReference type="Gene3D" id="3.40.50.1820">
    <property type="entry name" value="alpha/beta hydrolase"/>
    <property type="match status" value="1"/>
</dbReference>
<name>A0AAW2HHF2_9NEOP</name>
<sequence>MLRIEVLLLGVALCALAVEGGLFSRLTKRENGKSETNQNEDAEDNRKEVCYDLLGCFSLEKPWKYALRPIPAPKSPEEIPVRLLFFTRPNTDEEYVITTYPNVDLGGAPFDANKPTAIITHGFTNNGSSEWMHSLKDAYLSKVDANVMLTDWGPGAQHQNYLQVTGNTRVVGKVVARTLRHLMDNYGLQPSKVHLMGHSLGAQISSYIAKDVPGIARLTALDPAQPAFEGYDKIVRLDKTDAEFVDVIHTDAKPFIPALGFGMVQPHGHVDFYVNGGFEQPGCIVPDNIPKITGLLDLAKFPVEYLSEIKTCNHGRAHQYLIEAFNETDNCIFWGHKATAPQIARTVAHTLTQGLLTKLTALSPTCTKENCVPLGFATKQSPLRGVFVVTTNKDSPYCISEPGIPPEDVPNAADRPKTPLGKAAAFAKHSVGRVGEHIKSIVSFF</sequence>
<dbReference type="GO" id="GO:0005615">
    <property type="term" value="C:extracellular space"/>
    <property type="evidence" value="ECO:0007669"/>
    <property type="project" value="TreeGrafter"/>
</dbReference>
<dbReference type="PRINTS" id="PR00823">
    <property type="entry name" value="PANCLIPASE"/>
</dbReference>
<dbReference type="Pfam" id="PF00151">
    <property type="entry name" value="Lipase"/>
    <property type="match status" value="1"/>
</dbReference>
<organism evidence="8">
    <name type="scientific">Menopon gallinae</name>
    <name type="common">poultry shaft louse</name>
    <dbReference type="NCBI Taxonomy" id="328185"/>
    <lineage>
        <taxon>Eukaryota</taxon>
        <taxon>Metazoa</taxon>
        <taxon>Ecdysozoa</taxon>
        <taxon>Arthropoda</taxon>
        <taxon>Hexapoda</taxon>
        <taxon>Insecta</taxon>
        <taxon>Pterygota</taxon>
        <taxon>Neoptera</taxon>
        <taxon>Paraneoptera</taxon>
        <taxon>Psocodea</taxon>
        <taxon>Troctomorpha</taxon>
        <taxon>Phthiraptera</taxon>
        <taxon>Amblycera</taxon>
        <taxon>Menoponidae</taxon>
        <taxon>Menopon</taxon>
    </lineage>
</organism>
<proteinExistence type="inferred from homology"/>